<comment type="similarity">
    <text evidence="2">Belongs to the ABC transporter superfamily.</text>
</comment>
<keyword evidence="8" id="KW-1185">Reference proteome</keyword>
<keyword evidence="3" id="KW-0813">Transport</keyword>
<dbReference type="InterPro" id="IPR008995">
    <property type="entry name" value="Mo/tungstate-bd_C_term_dom"/>
</dbReference>
<dbReference type="SMART" id="SM00382">
    <property type="entry name" value="AAA"/>
    <property type="match status" value="1"/>
</dbReference>
<keyword evidence="5 7" id="KW-0067">ATP-binding</keyword>
<evidence type="ECO:0000259" key="6">
    <source>
        <dbReference type="PROSITE" id="PS50893"/>
    </source>
</evidence>
<dbReference type="InterPro" id="IPR013611">
    <property type="entry name" value="Transp-assoc_OB_typ2"/>
</dbReference>
<dbReference type="FunFam" id="3.40.50.300:FF:000042">
    <property type="entry name" value="Maltose/maltodextrin ABC transporter, ATP-binding protein"/>
    <property type="match status" value="1"/>
</dbReference>
<evidence type="ECO:0000313" key="8">
    <source>
        <dbReference type="Proteomes" id="UP000519439"/>
    </source>
</evidence>
<evidence type="ECO:0000256" key="5">
    <source>
        <dbReference type="ARBA" id="ARBA00022840"/>
    </source>
</evidence>
<dbReference type="Pfam" id="PF00005">
    <property type="entry name" value="ABC_tran"/>
    <property type="match status" value="1"/>
</dbReference>
<sequence length="369" mass="40575">MKQVTLSHVGKTYGGVDAVHDFSLTVKQGELVALLGPSGCGKTTTLRMIAGFVLPTAGEIRIGQHNVTEMPPYRRSTGMVFQNYALFPHMTVSQNVGFGLEMRNVARADIKARVLEMLRLVHLDHLLDRYPRQLSGGQQQRVALARALAITPDVLLLDEPLSNLDAKLRHAVRIEIRQLQRKLGLTTIFVTHDQEEALAVADRLVVMNKGRIEQVGTPRELYDTPRTAFIADFMGRANFLRGYVSAPGTFLTQSGQRFYFSGSAPSSTSILSVRPDCIDLVPGDAAPKHPNVLSGIVRAITFLGPVNEVMIGSDTGQTISVHSRTASHDIASLKEGEPVRISWPVKASQILDASDWPDNEGRYKNRTED</sequence>
<name>A0A7W6IBM3_9HYPH</name>
<dbReference type="GO" id="GO:0005524">
    <property type="term" value="F:ATP binding"/>
    <property type="evidence" value="ECO:0007669"/>
    <property type="project" value="UniProtKB-KW"/>
</dbReference>
<protein>
    <submittedName>
        <fullName evidence="7">Putative spermidine/putrescine transport system ATP-binding protein</fullName>
    </submittedName>
</protein>
<dbReference type="AlphaFoldDB" id="A0A7W6IBM3"/>
<evidence type="ECO:0000313" key="7">
    <source>
        <dbReference type="EMBL" id="MBB4038437.1"/>
    </source>
</evidence>
<comment type="subcellular location">
    <subcellularLocation>
        <location evidence="1">Cell inner membrane</location>
        <topology evidence="1">Peripheral membrane protein</topology>
    </subcellularLocation>
</comment>
<organism evidence="7 8">
    <name type="scientific">Microvirga flocculans</name>
    <dbReference type="NCBI Taxonomy" id="217168"/>
    <lineage>
        <taxon>Bacteria</taxon>
        <taxon>Pseudomonadati</taxon>
        <taxon>Pseudomonadota</taxon>
        <taxon>Alphaproteobacteria</taxon>
        <taxon>Hyphomicrobiales</taxon>
        <taxon>Methylobacteriaceae</taxon>
        <taxon>Microvirga</taxon>
    </lineage>
</organism>
<evidence type="ECO:0000256" key="3">
    <source>
        <dbReference type="ARBA" id="ARBA00022448"/>
    </source>
</evidence>
<dbReference type="PROSITE" id="PS50893">
    <property type="entry name" value="ABC_TRANSPORTER_2"/>
    <property type="match status" value="1"/>
</dbReference>
<reference evidence="7 8" key="1">
    <citation type="submission" date="2020-08" db="EMBL/GenBank/DDBJ databases">
        <title>Genomic Encyclopedia of Type Strains, Phase IV (KMG-IV): sequencing the most valuable type-strain genomes for metagenomic binning, comparative biology and taxonomic classification.</title>
        <authorList>
            <person name="Goeker M."/>
        </authorList>
    </citation>
    <scope>NUCLEOTIDE SEQUENCE [LARGE SCALE GENOMIC DNA]</scope>
    <source>
        <strain evidence="7 8">DSM 15743</strain>
    </source>
</reference>
<evidence type="ECO:0000256" key="4">
    <source>
        <dbReference type="ARBA" id="ARBA00022741"/>
    </source>
</evidence>
<dbReference type="PANTHER" id="PTHR42781:SF4">
    <property type="entry name" value="SPERMIDINE_PUTRESCINE IMPORT ATP-BINDING PROTEIN POTA"/>
    <property type="match status" value="1"/>
</dbReference>
<evidence type="ECO:0000256" key="2">
    <source>
        <dbReference type="ARBA" id="ARBA00005417"/>
    </source>
</evidence>
<accession>A0A7W6IBM3</accession>
<dbReference type="Gene3D" id="3.40.50.300">
    <property type="entry name" value="P-loop containing nucleotide triphosphate hydrolases"/>
    <property type="match status" value="1"/>
</dbReference>
<dbReference type="Proteomes" id="UP000519439">
    <property type="component" value="Unassembled WGS sequence"/>
</dbReference>
<dbReference type="Pfam" id="PF08402">
    <property type="entry name" value="TOBE_2"/>
    <property type="match status" value="1"/>
</dbReference>
<dbReference type="EMBL" id="JACIDC010000001">
    <property type="protein sequence ID" value="MBB4038437.1"/>
    <property type="molecule type" value="Genomic_DNA"/>
</dbReference>
<dbReference type="PANTHER" id="PTHR42781">
    <property type="entry name" value="SPERMIDINE/PUTRESCINE IMPORT ATP-BINDING PROTEIN POTA"/>
    <property type="match status" value="1"/>
</dbReference>
<dbReference type="InterPro" id="IPR003439">
    <property type="entry name" value="ABC_transporter-like_ATP-bd"/>
</dbReference>
<dbReference type="InterPro" id="IPR027417">
    <property type="entry name" value="P-loop_NTPase"/>
</dbReference>
<comment type="caution">
    <text evidence="7">The sequence shown here is derived from an EMBL/GenBank/DDBJ whole genome shotgun (WGS) entry which is preliminary data.</text>
</comment>
<dbReference type="InterPro" id="IPR050093">
    <property type="entry name" value="ABC_SmlMolc_Importer"/>
</dbReference>
<dbReference type="InterPro" id="IPR017871">
    <property type="entry name" value="ABC_transporter-like_CS"/>
</dbReference>
<evidence type="ECO:0000256" key="1">
    <source>
        <dbReference type="ARBA" id="ARBA00004417"/>
    </source>
</evidence>
<dbReference type="GO" id="GO:0140359">
    <property type="term" value="F:ABC-type transporter activity"/>
    <property type="evidence" value="ECO:0007669"/>
    <property type="project" value="UniProtKB-ARBA"/>
</dbReference>
<dbReference type="RefSeq" id="WP_051434980.1">
    <property type="nucleotide sequence ID" value="NZ_JACIDC010000001.1"/>
</dbReference>
<dbReference type="SUPFAM" id="SSF52540">
    <property type="entry name" value="P-loop containing nucleoside triphosphate hydrolases"/>
    <property type="match status" value="1"/>
</dbReference>
<keyword evidence="4" id="KW-0547">Nucleotide-binding</keyword>
<dbReference type="GO" id="GO:0016887">
    <property type="term" value="F:ATP hydrolysis activity"/>
    <property type="evidence" value="ECO:0007669"/>
    <property type="project" value="InterPro"/>
</dbReference>
<dbReference type="GO" id="GO:0043190">
    <property type="term" value="C:ATP-binding cassette (ABC) transporter complex"/>
    <property type="evidence" value="ECO:0007669"/>
    <property type="project" value="InterPro"/>
</dbReference>
<proteinExistence type="inferred from homology"/>
<gene>
    <name evidence="7" type="ORF">GGR34_000066</name>
</gene>
<dbReference type="SUPFAM" id="SSF50331">
    <property type="entry name" value="MOP-like"/>
    <property type="match status" value="1"/>
</dbReference>
<dbReference type="PROSITE" id="PS00211">
    <property type="entry name" value="ABC_TRANSPORTER_1"/>
    <property type="match status" value="1"/>
</dbReference>
<feature type="domain" description="ABC transporter" evidence="6">
    <location>
        <begin position="4"/>
        <end position="234"/>
    </location>
</feature>
<dbReference type="InterPro" id="IPR003593">
    <property type="entry name" value="AAA+_ATPase"/>
</dbReference>